<evidence type="ECO:0000256" key="3">
    <source>
        <dbReference type="ARBA" id="ARBA00022795"/>
    </source>
</evidence>
<comment type="similarity">
    <text evidence="2">Belongs to the FliK family.</text>
</comment>
<dbReference type="InterPro" id="IPR052563">
    <property type="entry name" value="FliK"/>
</dbReference>
<dbReference type="InterPro" id="IPR021136">
    <property type="entry name" value="Flagellar_hook_control-like_C"/>
</dbReference>
<dbReference type="KEGG" id="aprs:BI364_11325"/>
<dbReference type="PANTHER" id="PTHR37533:SF2">
    <property type="entry name" value="FLAGELLAR HOOK-LENGTH CONTROL PROTEIN"/>
    <property type="match status" value="1"/>
</dbReference>
<dbReference type="Proteomes" id="UP000095401">
    <property type="component" value="Chromosome"/>
</dbReference>
<keyword evidence="3" id="KW-1005">Bacterial flagellum biogenesis</keyword>
<evidence type="ECO:0000256" key="1">
    <source>
        <dbReference type="ARBA" id="ARBA00003944"/>
    </source>
</evidence>
<dbReference type="EMBL" id="CP017415">
    <property type="protein sequence ID" value="AOU98467.1"/>
    <property type="molecule type" value="Genomic_DNA"/>
</dbReference>
<dbReference type="RefSeq" id="WP_070078828.1">
    <property type="nucleotide sequence ID" value="NZ_CP017415.1"/>
</dbReference>
<dbReference type="InterPro" id="IPR038610">
    <property type="entry name" value="FliK-like_C_sf"/>
</dbReference>
<comment type="function">
    <text evidence="1">Controls the length of the flagellar hook.</text>
</comment>
<dbReference type="Pfam" id="PF02120">
    <property type="entry name" value="Flg_hook"/>
    <property type="match status" value="1"/>
</dbReference>
<dbReference type="AlphaFoldDB" id="A0A1D8IPT5"/>
<accession>A0A1D8IPT5</accession>
<dbReference type="GO" id="GO:0044780">
    <property type="term" value="P:bacterial-type flagellum assembly"/>
    <property type="evidence" value="ECO:0007669"/>
    <property type="project" value="InterPro"/>
</dbReference>
<dbReference type="PRINTS" id="PR01007">
    <property type="entry name" value="FLGHOOKFLIK"/>
</dbReference>
<feature type="domain" description="Flagellar hook-length control protein-like C-terminal" evidence="4">
    <location>
        <begin position="1"/>
        <end position="74"/>
    </location>
</feature>
<gene>
    <name evidence="5" type="ORF">BI364_11325</name>
</gene>
<keyword evidence="6" id="KW-1185">Reference proteome</keyword>
<protein>
    <recommendedName>
        <fullName evidence="4">Flagellar hook-length control protein-like C-terminal domain-containing protein</fullName>
    </recommendedName>
</protein>
<name>A0A1D8IPT5_9GAMM</name>
<dbReference type="CDD" id="cd17470">
    <property type="entry name" value="T3SS_Flik_C"/>
    <property type="match status" value="1"/>
</dbReference>
<sequence length="135" mass="13641">MIGQGQQAATLQINPPQLGPLQISVHILGDQTQILFQTHHALVKSALDAATPQLRELLGQGGSQQVSVSVQQQALGNGQLSYGSGGGGGFAQGGGYGAGQGAASAMPFAEADAEFAALPSVGWQSLNRGLIDAYA</sequence>
<dbReference type="InterPro" id="IPR001635">
    <property type="entry name" value="Flag_hook_Flik"/>
</dbReference>
<proteinExistence type="inferred from homology"/>
<evidence type="ECO:0000256" key="2">
    <source>
        <dbReference type="ARBA" id="ARBA00009149"/>
    </source>
</evidence>
<dbReference type="Gene3D" id="3.30.750.140">
    <property type="match status" value="1"/>
</dbReference>
<reference evidence="6" key="1">
    <citation type="submission" date="2016-09" db="EMBL/GenBank/DDBJ databases">
        <title>Acidihalobacter prosperus F5.</title>
        <authorList>
            <person name="Khaleque H.N."/>
            <person name="Ramsay J.P."/>
            <person name="Kaksonen A.H."/>
            <person name="Boxall N.J."/>
            <person name="Watkin E.L.J."/>
        </authorList>
    </citation>
    <scope>NUCLEOTIDE SEQUENCE [LARGE SCALE GENOMIC DNA]</scope>
    <source>
        <strain evidence="6">F5</strain>
    </source>
</reference>
<evidence type="ECO:0000313" key="5">
    <source>
        <dbReference type="EMBL" id="AOU98467.1"/>
    </source>
</evidence>
<organism evidence="5 6">
    <name type="scientific">Acidihalobacter yilgarnensis</name>
    <dbReference type="NCBI Taxonomy" id="2819280"/>
    <lineage>
        <taxon>Bacteria</taxon>
        <taxon>Pseudomonadati</taxon>
        <taxon>Pseudomonadota</taxon>
        <taxon>Gammaproteobacteria</taxon>
        <taxon>Chromatiales</taxon>
        <taxon>Ectothiorhodospiraceae</taxon>
        <taxon>Acidihalobacter</taxon>
    </lineage>
</organism>
<dbReference type="PANTHER" id="PTHR37533">
    <property type="entry name" value="FLAGELLAR HOOK-LENGTH CONTROL PROTEIN"/>
    <property type="match status" value="1"/>
</dbReference>
<evidence type="ECO:0000313" key="6">
    <source>
        <dbReference type="Proteomes" id="UP000095401"/>
    </source>
</evidence>
<dbReference type="GO" id="GO:0009424">
    <property type="term" value="C:bacterial-type flagellum hook"/>
    <property type="evidence" value="ECO:0007669"/>
    <property type="project" value="InterPro"/>
</dbReference>
<evidence type="ECO:0000259" key="4">
    <source>
        <dbReference type="Pfam" id="PF02120"/>
    </source>
</evidence>